<dbReference type="Pfam" id="PF02705">
    <property type="entry name" value="K_trans"/>
    <property type="match status" value="1"/>
</dbReference>
<dbReference type="GO" id="GO:0015079">
    <property type="term" value="F:potassium ion transmembrane transporter activity"/>
    <property type="evidence" value="ECO:0007669"/>
    <property type="project" value="InterPro"/>
</dbReference>
<feature type="domain" description="K+ potassium transporter C-terminal" evidence="11">
    <location>
        <begin position="590"/>
        <end position="664"/>
    </location>
</feature>
<dbReference type="InterPro" id="IPR053951">
    <property type="entry name" value="K_trans_N"/>
</dbReference>
<feature type="transmembrane region" description="Helical" evidence="9">
    <location>
        <begin position="423"/>
        <end position="446"/>
    </location>
</feature>
<dbReference type="NCBIfam" id="TIGR00794">
    <property type="entry name" value="kup"/>
    <property type="match status" value="1"/>
</dbReference>
<feature type="transmembrane region" description="Helical" evidence="9">
    <location>
        <begin position="479"/>
        <end position="497"/>
    </location>
</feature>
<feature type="transmembrane region" description="Helical" evidence="9">
    <location>
        <begin position="340"/>
        <end position="373"/>
    </location>
</feature>
<feature type="transmembrane region" description="Helical" evidence="9">
    <location>
        <begin position="270"/>
        <end position="288"/>
    </location>
</feature>
<reference evidence="13" key="1">
    <citation type="submission" date="2016-05" db="EMBL/GenBank/DDBJ databases">
        <title>Comparative genomics of biotechnologically important yeasts.</title>
        <authorList>
            <consortium name="DOE Joint Genome Institute"/>
            <person name="Riley R."/>
            <person name="Haridas S."/>
            <person name="Wolfe K.H."/>
            <person name="Lopes M.R."/>
            <person name="Hittinger C.T."/>
            <person name="Goker M."/>
            <person name="Salamov A."/>
            <person name="Wisecaver J."/>
            <person name="Long T.M."/>
            <person name="Aerts A.L."/>
            <person name="Barry K."/>
            <person name="Choi C."/>
            <person name="Clum A."/>
            <person name="Coughlan A.Y."/>
            <person name="Deshpande S."/>
            <person name="Douglass A.P."/>
            <person name="Hanson S.J."/>
            <person name="Klenk H.-P."/>
            <person name="Labutti K."/>
            <person name="Lapidus A."/>
            <person name="Lindquist E."/>
            <person name="Lipzen A."/>
            <person name="Meier-Kolthoff J.P."/>
            <person name="Ohm R.A."/>
            <person name="Otillar R.P."/>
            <person name="Pangilinan J."/>
            <person name="Peng Y."/>
            <person name="Rokas A."/>
            <person name="Rosa C.A."/>
            <person name="Scheuner C."/>
            <person name="Sibirny A.A."/>
            <person name="Slot J.C."/>
            <person name="Stielow J.B."/>
            <person name="Sun H."/>
            <person name="Kurtzman C.P."/>
            <person name="Blackwell M."/>
            <person name="Grigoriev I.V."/>
            <person name="Jeffries T.W."/>
        </authorList>
    </citation>
    <scope>NUCLEOTIDE SEQUENCE [LARGE SCALE GENOMIC DNA]</scope>
    <source>
        <strain evidence="13">NRRL Y-2460</strain>
    </source>
</reference>
<evidence type="ECO:0000256" key="1">
    <source>
        <dbReference type="ARBA" id="ARBA00004141"/>
    </source>
</evidence>
<keyword evidence="3" id="KW-0633">Potassium transport</keyword>
<comment type="subcellular location">
    <subcellularLocation>
        <location evidence="1">Membrane</location>
        <topology evidence="1">Multi-pass membrane protein</topology>
    </subcellularLocation>
</comment>
<evidence type="ECO:0000256" key="9">
    <source>
        <dbReference type="SAM" id="Phobius"/>
    </source>
</evidence>
<feature type="transmembrane region" description="Helical" evidence="9">
    <location>
        <begin position="222"/>
        <end position="243"/>
    </location>
</feature>
<keyword evidence="2" id="KW-0813">Transport</keyword>
<evidence type="ECO:0000256" key="8">
    <source>
        <dbReference type="ARBA" id="ARBA00023136"/>
    </source>
</evidence>
<dbReference type="OrthoDB" id="504708at2759"/>
<dbReference type="EMBL" id="KV454012">
    <property type="protein sequence ID" value="ODV96832.1"/>
    <property type="molecule type" value="Genomic_DNA"/>
</dbReference>
<name>A0A1E4TYJ9_PACTA</name>
<protein>
    <recommendedName>
        <fullName evidence="14">Potassium transporter</fullName>
    </recommendedName>
</protein>
<dbReference type="PANTHER" id="PTHR30540">
    <property type="entry name" value="OSMOTIC STRESS POTASSIUM TRANSPORTER"/>
    <property type="match status" value="1"/>
</dbReference>
<keyword evidence="4 9" id="KW-0812">Transmembrane</keyword>
<feature type="transmembrane region" description="Helical" evidence="9">
    <location>
        <begin position="300"/>
        <end position="320"/>
    </location>
</feature>
<evidence type="ECO:0000256" key="4">
    <source>
        <dbReference type="ARBA" id="ARBA00022692"/>
    </source>
</evidence>
<evidence type="ECO:0000259" key="11">
    <source>
        <dbReference type="Pfam" id="PF22776"/>
    </source>
</evidence>
<dbReference type="STRING" id="669874.A0A1E4TYJ9"/>
<evidence type="ECO:0000256" key="7">
    <source>
        <dbReference type="ARBA" id="ARBA00023065"/>
    </source>
</evidence>
<dbReference type="InterPro" id="IPR053952">
    <property type="entry name" value="K_trans_C"/>
</dbReference>
<dbReference type="GO" id="GO:0016020">
    <property type="term" value="C:membrane"/>
    <property type="evidence" value="ECO:0007669"/>
    <property type="project" value="UniProtKB-SubCell"/>
</dbReference>
<proteinExistence type="predicted"/>
<organism evidence="12 13">
    <name type="scientific">Pachysolen tannophilus NRRL Y-2460</name>
    <dbReference type="NCBI Taxonomy" id="669874"/>
    <lineage>
        <taxon>Eukaryota</taxon>
        <taxon>Fungi</taxon>
        <taxon>Dikarya</taxon>
        <taxon>Ascomycota</taxon>
        <taxon>Saccharomycotina</taxon>
        <taxon>Pichiomycetes</taxon>
        <taxon>Pachysolenaceae</taxon>
        <taxon>Pachysolen</taxon>
    </lineage>
</organism>
<evidence type="ECO:0000313" key="12">
    <source>
        <dbReference type="EMBL" id="ODV96832.1"/>
    </source>
</evidence>
<keyword evidence="13" id="KW-1185">Reference proteome</keyword>
<sequence>MEEPVRQIPSPMLEDVEANAKVEHHKRSILNSDKRDGWINVAILGFSSLGSIYGDIGTSPLYVFSSIFPENEPSQEDVYGAASCPNNNEGGQVAIYAKIARKLKIGPRGVKIPGEPEADDLLVITRSETHDSVVKSLTNRGHYHELFINKFLSKFIMGICFFGCGLVISDGLLTPTTSVLSAIDGISVAVPSFTTNDVEAVSCVIIFLLFSVQNFGSAKISFIFAPIIFIWMAILFVTGIISVSKHPEIFKSLSPKYAIDILKREKGIDILGAVMLAVTGTEAMFADIGHFSRLSIQLTLGFVVYPCLMLAYLGEASFLLDHPDAISNVFYLSLPGGTSGGFYWFTFVIATLAAIIASQALILGVFSIVSQMIHIDCFPSFKILHVSSTNYGRIYLPVMNYILMIAVICTCVGFKTSDNVTSAYGLGIALDFFLTTTLITICMIYVYRLPFFVPLFFFIFFGSLDMCLIVAGMKKVPTGAWFTLMMSALIFIFITYWRWCRSLKINEEYNARVRIRDIFDNLKRPRLTTVRIGGEHLDHGENESIITERKSIEPESSPKLVVNLGDGVKVDVTRYSGVGIMYTNVMHTLNSPNTVPQLFKHLVSSFPALPETFIFLGVRIASYPYVSEEERVVVEPMRTLPGFYRCVLRFGFMDTVKVDNILIAEIIFRIRDRLIDEEETDERIEDLLNPDGSLAFNVVHIFEKEIILSKKFDGMLEGRSNFYKAPAKIVIFFRYVLVEQLFSFLTGLFQSEDLLAVDESSQRVLFMGNRVEI</sequence>
<gene>
    <name evidence="12" type="ORF">PACTADRAFT_32331</name>
</gene>
<dbReference type="Proteomes" id="UP000094236">
    <property type="component" value="Unassembled WGS sequence"/>
</dbReference>
<keyword evidence="6 9" id="KW-1133">Transmembrane helix</keyword>
<keyword evidence="5" id="KW-0630">Potassium</keyword>
<keyword evidence="8 9" id="KW-0472">Membrane</keyword>
<feature type="transmembrane region" description="Helical" evidence="9">
    <location>
        <begin position="394"/>
        <end position="417"/>
    </location>
</feature>
<feature type="transmembrane region" description="Helical" evidence="9">
    <location>
        <begin position="188"/>
        <end position="210"/>
    </location>
</feature>
<evidence type="ECO:0000256" key="2">
    <source>
        <dbReference type="ARBA" id="ARBA00022448"/>
    </source>
</evidence>
<evidence type="ECO:0000313" key="13">
    <source>
        <dbReference type="Proteomes" id="UP000094236"/>
    </source>
</evidence>
<dbReference type="InterPro" id="IPR003855">
    <property type="entry name" value="K+_transporter"/>
</dbReference>
<accession>A0A1E4TYJ9</accession>
<feature type="transmembrane region" description="Helical" evidence="9">
    <location>
        <begin position="151"/>
        <end position="168"/>
    </location>
</feature>
<evidence type="ECO:0000256" key="3">
    <source>
        <dbReference type="ARBA" id="ARBA00022538"/>
    </source>
</evidence>
<keyword evidence="7" id="KW-0406">Ion transport</keyword>
<feature type="domain" description="K+ potassium transporter integral membrane" evidence="10">
    <location>
        <begin position="46"/>
        <end position="520"/>
    </location>
</feature>
<feature type="transmembrane region" description="Helical" evidence="9">
    <location>
        <begin position="453"/>
        <end position="473"/>
    </location>
</feature>
<evidence type="ECO:0000256" key="5">
    <source>
        <dbReference type="ARBA" id="ARBA00022958"/>
    </source>
</evidence>
<dbReference type="AlphaFoldDB" id="A0A1E4TYJ9"/>
<dbReference type="PANTHER" id="PTHR30540:SF83">
    <property type="entry name" value="K+ POTASSIUM TRANSPORTER"/>
    <property type="match status" value="1"/>
</dbReference>
<evidence type="ECO:0000259" key="10">
    <source>
        <dbReference type="Pfam" id="PF02705"/>
    </source>
</evidence>
<evidence type="ECO:0000256" key="6">
    <source>
        <dbReference type="ARBA" id="ARBA00022989"/>
    </source>
</evidence>
<dbReference type="Pfam" id="PF22776">
    <property type="entry name" value="K_trans_C"/>
    <property type="match status" value="1"/>
</dbReference>
<evidence type="ECO:0008006" key="14">
    <source>
        <dbReference type="Google" id="ProtNLM"/>
    </source>
</evidence>